<comment type="caution">
    <text evidence="5">The sequence shown here is derived from an EMBL/GenBank/DDBJ whole genome shotgun (WGS) entry which is preliminary data.</text>
</comment>
<evidence type="ECO:0000256" key="1">
    <source>
        <dbReference type="ARBA" id="ARBA00001946"/>
    </source>
</evidence>
<dbReference type="Proteomes" id="UP000696280">
    <property type="component" value="Unassembled WGS sequence"/>
</dbReference>
<gene>
    <name evidence="5" type="ORF">HYFRA_00007545</name>
</gene>
<dbReference type="PANTHER" id="PTHR35201:SF4">
    <property type="entry name" value="BETA-PINACENE SYNTHASE-RELATED"/>
    <property type="match status" value="1"/>
</dbReference>
<dbReference type="SUPFAM" id="SSF48576">
    <property type="entry name" value="Terpenoid synthases"/>
    <property type="match status" value="1"/>
</dbReference>
<organism evidence="5 6">
    <name type="scientific">Hymenoscyphus fraxineus</name>
    <dbReference type="NCBI Taxonomy" id="746836"/>
    <lineage>
        <taxon>Eukaryota</taxon>
        <taxon>Fungi</taxon>
        <taxon>Dikarya</taxon>
        <taxon>Ascomycota</taxon>
        <taxon>Pezizomycotina</taxon>
        <taxon>Leotiomycetes</taxon>
        <taxon>Helotiales</taxon>
        <taxon>Helotiaceae</taxon>
        <taxon>Hymenoscyphus</taxon>
    </lineage>
</organism>
<dbReference type="PANTHER" id="PTHR35201">
    <property type="entry name" value="TERPENE SYNTHASE"/>
    <property type="match status" value="1"/>
</dbReference>
<dbReference type="InterPro" id="IPR034686">
    <property type="entry name" value="Terpene_cyclase-like_2"/>
</dbReference>
<dbReference type="InterPro" id="IPR008949">
    <property type="entry name" value="Isoprenoid_synthase_dom_sf"/>
</dbReference>
<name>A0A9N9KVM1_9HELO</name>
<sequence>MLAKAQSQPACLADITEARFHPDADRLRTELNQYILDNWPFPNEKARQKFVKQDITGCTYHLYPEIPSERAFYAGMMIAMGFLNDDCLDDLSLEEGRAYLDRLPSIVRGQTLPDRRIPREYMFYDTFEGMRAINEKLANQVVEAYIEFWSAQVNSTRLSNLGLKPYLELRRSDVGSNYANSTMAFGLDIDLTPTELSRITEIEKLQAYHLLVVNDYYSFEKELLDSQTKHEEGAKLFNVVAVLANEINVSYASSKAIIDVMLRKWEEECRVMVKAIEDRGECTEAMAKYLRGKELMNLGNVVWSATTRRYVGFEKLL</sequence>
<dbReference type="EMBL" id="CAJVRL010000048">
    <property type="protein sequence ID" value="CAG8952832.1"/>
    <property type="molecule type" value="Genomic_DNA"/>
</dbReference>
<dbReference type="GO" id="GO:0010333">
    <property type="term" value="F:terpene synthase activity"/>
    <property type="evidence" value="ECO:0007669"/>
    <property type="project" value="InterPro"/>
</dbReference>
<dbReference type="GO" id="GO:0008299">
    <property type="term" value="P:isoprenoid biosynthetic process"/>
    <property type="evidence" value="ECO:0007669"/>
    <property type="project" value="UniProtKB-ARBA"/>
</dbReference>
<evidence type="ECO:0000313" key="5">
    <source>
        <dbReference type="EMBL" id="CAG8952832.1"/>
    </source>
</evidence>
<evidence type="ECO:0000256" key="2">
    <source>
        <dbReference type="ARBA" id="ARBA00006333"/>
    </source>
</evidence>
<protein>
    <recommendedName>
        <fullName evidence="4">Terpene synthase</fullName>
        <ecNumber evidence="4">4.2.3.-</ecNumber>
    </recommendedName>
</protein>
<proteinExistence type="inferred from homology"/>
<dbReference type="Gene3D" id="1.10.600.10">
    <property type="entry name" value="Farnesyl Diphosphate Synthase"/>
    <property type="match status" value="1"/>
</dbReference>
<accession>A0A9N9KVM1</accession>
<evidence type="ECO:0000256" key="4">
    <source>
        <dbReference type="RuleBase" id="RU366034"/>
    </source>
</evidence>
<dbReference type="Pfam" id="PF19086">
    <property type="entry name" value="Terpene_syn_C_2"/>
    <property type="match status" value="1"/>
</dbReference>
<dbReference type="OrthoDB" id="3004402at2759"/>
<keyword evidence="3 4" id="KW-0460">Magnesium</keyword>
<dbReference type="AlphaFoldDB" id="A0A9N9KVM1"/>
<keyword evidence="4" id="KW-0479">Metal-binding</keyword>
<comment type="cofactor">
    <cofactor evidence="1 4">
        <name>Mg(2+)</name>
        <dbReference type="ChEBI" id="CHEBI:18420"/>
    </cofactor>
</comment>
<keyword evidence="6" id="KW-1185">Reference proteome</keyword>
<keyword evidence="4" id="KW-0456">Lyase</keyword>
<comment type="similarity">
    <text evidence="2 4">Belongs to the terpene synthase family.</text>
</comment>
<dbReference type="EC" id="4.2.3.-" evidence="4"/>
<evidence type="ECO:0000313" key="6">
    <source>
        <dbReference type="Proteomes" id="UP000696280"/>
    </source>
</evidence>
<dbReference type="GO" id="GO:0046872">
    <property type="term" value="F:metal ion binding"/>
    <property type="evidence" value="ECO:0007669"/>
    <property type="project" value="UniProtKB-KW"/>
</dbReference>
<reference evidence="5" key="1">
    <citation type="submission" date="2021-07" db="EMBL/GenBank/DDBJ databases">
        <authorList>
            <person name="Durling M."/>
        </authorList>
    </citation>
    <scope>NUCLEOTIDE SEQUENCE</scope>
</reference>
<evidence type="ECO:0000256" key="3">
    <source>
        <dbReference type="ARBA" id="ARBA00022842"/>
    </source>
</evidence>